<name>A0A919SRN3_9ACTN</name>
<evidence type="ECO:0000313" key="2">
    <source>
        <dbReference type="EMBL" id="GIM76247.1"/>
    </source>
</evidence>
<comment type="caution">
    <text evidence="2">The sequence shown here is derived from an EMBL/GenBank/DDBJ whole genome shotgun (WGS) entry which is preliminary data.</text>
</comment>
<organism evidence="2 3">
    <name type="scientific">Winogradskya consettensis</name>
    <dbReference type="NCBI Taxonomy" id="113560"/>
    <lineage>
        <taxon>Bacteria</taxon>
        <taxon>Bacillati</taxon>
        <taxon>Actinomycetota</taxon>
        <taxon>Actinomycetes</taxon>
        <taxon>Micromonosporales</taxon>
        <taxon>Micromonosporaceae</taxon>
        <taxon>Winogradskya</taxon>
    </lineage>
</organism>
<feature type="compositionally biased region" description="Basic and acidic residues" evidence="1">
    <location>
        <begin position="81"/>
        <end position="91"/>
    </location>
</feature>
<dbReference type="EMBL" id="BOQP01000027">
    <property type="protein sequence ID" value="GIM76247.1"/>
    <property type="molecule type" value="Genomic_DNA"/>
</dbReference>
<accession>A0A919SRN3</accession>
<keyword evidence="3" id="KW-1185">Reference proteome</keyword>
<gene>
    <name evidence="2" type="ORF">Aco04nite_49420</name>
</gene>
<dbReference type="Proteomes" id="UP000680865">
    <property type="component" value="Unassembled WGS sequence"/>
</dbReference>
<feature type="region of interest" description="Disordered" evidence="1">
    <location>
        <begin position="71"/>
        <end position="91"/>
    </location>
</feature>
<protein>
    <submittedName>
        <fullName evidence="2">Uncharacterized protein</fullName>
    </submittedName>
</protein>
<sequence>MKPDVTIASNAAAANPVTANPVVANPVTVELRRPATRSWARKALSPIVAMEGISFQGSPERPCDVVFPDPRLTGQGHHAHWPADHKTGVGR</sequence>
<evidence type="ECO:0000256" key="1">
    <source>
        <dbReference type="SAM" id="MobiDB-lite"/>
    </source>
</evidence>
<dbReference type="AlphaFoldDB" id="A0A919SRN3"/>
<proteinExistence type="predicted"/>
<evidence type="ECO:0000313" key="3">
    <source>
        <dbReference type="Proteomes" id="UP000680865"/>
    </source>
</evidence>
<reference evidence="2" key="1">
    <citation type="submission" date="2021-03" db="EMBL/GenBank/DDBJ databases">
        <title>Whole genome shotgun sequence of Actinoplanes consettensis NBRC 14913.</title>
        <authorList>
            <person name="Komaki H."/>
            <person name="Tamura T."/>
        </authorList>
    </citation>
    <scope>NUCLEOTIDE SEQUENCE</scope>
    <source>
        <strain evidence="2">NBRC 14913</strain>
    </source>
</reference>